<comment type="caution">
    <text evidence="3">The sequence shown here is derived from an EMBL/GenBank/DDBJ whole genome shotgun (WGS) entry which is preliminary data.</text>
</comment>
<evidence type="ECO:0000313" key="4">
    <source>
        <dbReference type="Proteomes" id="UP000309174"/>
    </source>
</evidence>
<proteinExistence type="predicted"/>
<evidence type="ECO:0000259" key="2">
    <source>
        <dbReference type="Pfam" id="PF12770"/>
    </source>
</evidence>
<protein>
    <submittedName>
        <fullName evidence="3">CHAT domain-containing protein</fullName>
    </submittedName>
</protein>
<gene>
    <name evidence="3" type="ORF">ETD83_07410</name>
</gene>
<dbReference type="InterPro" id="IPR011990">
    <property type="entry name" value="TPR-like_helical_dom_sf"/>
</dbReference>
<dbReference type="EMBL" id="VCKW01000025">
    <property type="protein sequence ID" value="TMR05025.1"/>
    <property type="molecule type" value="Genomic_DNA"/>
</dbReference>
<dbReference type="OrthoDB" id="4149784at2"/>
<keyword evidence="4" id="KW-1185">Reference proteome</keyword>
<sequence>MTTDEPQPAEAPEPAELDDRIAELRAALDAPFPPDVKPAWIRLALAECLIQRGEQARSVEDLDAAIEDTRGAIAGLGRALGASDLSLAHQNLGVAHALRAQYAPEDADEHLAESAAAFRRSIDLRPAPHPDLGWVNARYGVVLATIAHRGIAGLDLFGDETPGDWSAHAEQVTTALETLDAGWRDTAPDDPYRPVVRYWGALTRACRFIYFAGGAGDRDQAMAGLEAILDLPECDDVTADMCHLYLAYLHLYGDAPAGLRDQKPSLRTFARLFAHGNLADAEAARVAREHLDRVTGATPETAAMASQVRAMAVLAVDGGDVSEEGLTQVIAGLGIAEPGSEDDEQGLLRELMEILRTVRRDGIQDVEAVADAIARIGGDFGEGHPFRQVLQGVLGQLLLLRPDGLSGGARTATPEEREAALEFLENILTELPDDHPDRAETLGRLGATLARGIEHKHSAERLERVRGILLEAVGRPAADTLNDALNHFLLVVVDRLRTMIGHGLEPVSDAVERLQRVARLLPPEHPLQQMIPGFLTSILMHRHLEAGGLEHLDAADHYARLTSETLASDDEARPGGEPRRGDRAREDMHALMEWVRAASPLARATGMPDSDLLDQAARAHRTLAERLPEGHPSRSSIESSARTLEVVQRQLEWAMAGPLARPAAADVPDDVDESEVEAARALGVDHPLFPAELGVLGVRKVTNGCLTRNLARLDEGLALLAEAYGAADPLWPLRSWLLGLFGGAFLLRYEVGRDRADLNRAIDRLEEAVRSGETGALGSVTATSLADLSTAYHMRGDASLGDRRRAGETGLAALRARAWSVMLQSSTERAFTAALAAAGDGAAVAHQCTASGLTGLAVEALEWGRAMVLHTATTDASLPALLRDGGHDGLAAEWEETMGDSGPAPWDLPRLPGSSPLGELQVPSDLRERVMEAIEGSDTERRLFNPAVPAEIAGALREAGAAALAYLVPREDGRSGMALVVDDAGEVRPVRLPRLATGPGSRVDAFVRAQHDRERAEPGTDEADRVHRRWRHALGDLCDWAWTAVMEPVLDAVASGQGNRARVVLVPVGELGAVPWHAARRTVGDGVRRYACQDAVVSYAASARQFIEARRHGHRPWPSAAALVRVGGSSPPLYWALKEIEQIHRRHYPGGELLGGRRRPGAARSPGATAANVRELLPGPDSGGASLLHLGCHAHPAPRPVDSHLMLAGGEALGMTDILRRARVRPSGVPGGLVVLAACGSDLTSRDHDEALTLSTAFLAAGAVGVVGARWPVDDLPTALFMTLFHHYLNAGYDDPAVALRAAQLWMLNPRRRVPADLSAELADLLDAAPLDEPESWAAFTYQGR</sequence>
<dbReference type="Pfam" id="PF12770">
    <property type="entry name" value="CHAT"/>
    <property type="match status" value="1"/>
</dbReference>
<evidence type="ECO:0000313" key="3">
    <source>
        <dbReference type="EMBL" id="TMR05025.1"/>
    </source>
</evidence>
<dbReference type="InterPro" id="IPR024983">
    <property type="entry name" value="CHAT_dom"/>
</dbReference>
<evidence type="ECO:0000256" key="1">
    <source>
        <dbReference type="SAM" id="MobiDB-lite"/>
    </source>
</evidence>
<feature type="region of interest" description="Disordered" evidence="1">
    <location>
        <begin position="563"/>
        <end position="584"/>
    </location>
</feature>
<dbReference type="Proteomes" id="UP000309174">
    <property type="component" value="Unassembled WGS sequence"/>
</dbReference>
<name>A0A5C4JGQ6_9ACTN</name>
<dbReference type="RefSeq" id="WP_138644309.1">
    <property type="nucleotide sequence ID" value="NZ_VCKW01000025.1"/>
</dbReference>
<dbReference type="Gene3D" id="1.25.40.10">
    <property type="entry name" value="Tetratricopeptide repeat domain"/>
    <property type="match status" value="1"/>
</dbReference>
<feature type="compositionally biased region" description="Basic and acidic residues" evidence="1">
    <location>
        <begin position="570"/>
        <end position="584"/>
    </location>
</feature>
<feature type="domain" description="CHAT" evidence="2">
    <location>
        <begin position="1037"/>
        <end position="1344"/>
    </location>
</feature>
<organism evidence="3 4">
    <name type="scientific">Actinomadura soli</name>
    <dbReference type="NCBI Taxonomy" id="2508997"/>
    <lineage>
        <taxon>Bacteria</taxon>
        <taxon>Bacillati</taxon>
        <taxon>Actinomycetota</taxon>
        <taxon>Actinomycetes</taxon>
        <taxon>Streptosporangiales</taxon>
        <taxon>Thermomonosporaceae</taxon>
        <taxon>Actinomadura</taxon>
    </lineage>
</organism>
<accession>A0A5C4JGQ6</accession>
<reference evidence="3 4" key="1">
    <citation type="submission" date="2019-05" db="EMBL/GenBank/DDBJ databases">
        <title>Draft genome sequence of Actinomadura sp. 14C53.</title>
        <authorList>
            <person name="Saricaoglu S."/>
            <person name="Isik K."/>
        </authorList>
    </citation>
    <scope>NUCLEOTIDE SEQUENCE [LARGE SCALE GENOMIC DNA]</scope>
    <source>
        <strain evidence="3 4">14C53</strain>
    </source>
</reference>